<gene>
    <name evidence="2" type="ORF">SAMN06297144_1368</name>
</gene>
<reference evidence="2 3" key="1">
    <citation type="submission" date="2017-07" db="EMBL/GenBank/DDBJ databases">
        <authorList>
            <person name="Sun Z.S."/>
            <person name="Albrecht U."/>
            <person name="Echele G."/>
            <person name="Lee C.C."/>
        </authorList>
    </citation>
    <scope>NUCLEOTIDE SEQUENCE [LARGE SCALE GENOMIC DNA]</scope>
    <source>
        <strain evidence="2 3">CGMCC 1.12672</strain>
    </source>
</reference>
<dbReference type="AlphaFoldDB" id="A0A285QGI1"/>
<proteinExistence type="predicted"/>
<dbReference type="EMBL" id="OBMI01000001">
    <property type="protein sequence ID" value="SOB81050.1"/>
    <property type="molecule type" value="Genomic_DNA"/>
</dbReference>
<dbReference type="InterPro" id="IPR011990">
    <property type="entry name" value="TPR-like_helical_dom_sf"/>
</dbReference>
<protein>
    <submittedName>
        <fullName evidence="2">Sulfotransferase family protein</fullName>
    </submittedName>
</protein>
<evidence type="ECO:0000256" key="1">
    <source>
        <dbReference type="ARBA" id="ARBA00022679"/>
    </source>
</evidence>
<dbReference type="PANTHER" id="PTHR12788">
    <property type="entry name" value="PROTEIN-TYROSINE SULFOTRANSFERASE 2"/>
    <property type="match status" value="1"/>
</dbReference>
<evidence type="ECO:0000313" key="3">
    <source>
        <dbReference type="Proteomes" id="UP000219494"/>
    </source>
</evidence>
<dbReference type="Gene3D" id="1.25.40.10">
    <property type="entry name" value="Tetratricopeptide repeat domain"/>
    <property type="match status" value="1"/>
</dbReference>
<organism evidence="2 3">
    <name type="scientific">Sphingomonas guangdongensis</name>
    <dbReference type="NCBI Taxonomy" id="1141890"/>
    <lineage>
        <taxon>Bacteria</taxon>
        <taxon>Pseudomonadati</taxon>
        <taxon>Pseudomonadota</taxon>
        <taxon>Alphaproteobacteria</taxon>
        <taxon>Sphingomonadales</taxon>
        <taxon>Sphingomonadaceae</taxon>
        <taxon>Sphingomonas</taxon>
    </lineage>
</organism>
<dbReference type="Pfam" id="PF13469">
    <property type="entry name" value="Sulfotransfer_3"/>
    <property type="match status" value="1"/>
</dbReference>
<dbReference type="Gene3D" id="3.40.50.300">
    <property type="entry name" value="P-loop containing nucleotide triphosphate hydrolases"/>
    <property type="match status" value="1"/>
</dbReference>
<dbReference type="InterPro" id="IPR026634">
    <property type="entry name" value="TPST-like"/>
</dbReference>
<accession>A0A285QGI1</accession>
<dbReference type="OrthoDB" id="9800698at2"/>
<dbReference type="SUPFAM" id="SSF48452">
    <property type="entry name" value="TPR-like"/>
    <property type="match status" value="1"/>
</dbReference>
<name>A0A285QGI1_9SPHN</name>
<dbReference type="SUPFAM" id="SSF52540">
    <property type="entry name" value="P-loop containing nucleoside triphosphate hydrolases"/>
    <property type="match status" value="1"/>
</dbReference>
<keyword evidence="3" id="KW-1185">Reference proteome</keyword>
<dbReference type="InterPro" id="IPR027417">
    <property type="entry name" value="P-loop_NTPase"/>
</dbReference>
<dbReference type="RefSeq" id="WP_097063146.1">
    <property type="nucleotide sequence ID" value="NZ_OBMI01000001.1"/>
</dbReference>
<dbReference type="PANTHER" id="PTHR12788:SF10">
    <property type="entry name" value="PROTEIN-TYROSINE SULFOTRANSFERASE"/>
    <property type="match status" value="1"/>
</dbReference>
<dbReference type="GO" id="GO:0008476">
    <property type="term" value="F:protein-tyrosine sulfotransferase activity"/>
    <property type="evidence" value="ECO:0007669"/>
    <property type="project" value="InterPro"/>
</dbReference>
<keyword evidence="1 2" id="KW-0808">Transferase</keyword>
<evidence type="ECO:0000313" key="2">
    <source>
        <dbReference type="EMBL" id="SOB81050.1"/>
    </source>
</evidence>
<sequence length="477" mass="50539">MTSIPAALSGLKAALATRDRSGVNRAARDLIRLRAPLGGQWRAIATVLIENGELSDARRAIDLLAAATGHSALGRFAQAEVYAQTGRLADAQSILASVPADVPDPLRHAYLCGTLALNQGDLESARSHLKRAVTVAPTSGRSWLTLAMIGPVPEEDGAAMLALEDVMASAPLADRGAFFYALGKSLAEQGDADRAFTAYATGASAERVARGGAGGIDRDGAAGGLAWTSAQLAALPSTGAASTRTIIVTGLPRSGTTLIEQILAAHSAVVGGEELSILRQSVSMLGGSGPDTIGVANASRLTEARTLYDHLLAQRFGNAGRVVDKTLLGGRHMGVIAALMPDAPIIWVRRDPLDNAWSIFHTYFQANLSWTFDLAEIAEQMRLEDALHAHWRALRPERILTVDYAALVSDPAKQIPRIVEHCGLALEQQQLRPERSGRTVTTASVTQVRTPINTRAIGAAQPFRKHLQPFLDAYGRG</sequence>
<dbReference type="Proteomes" id="UP000219494">
    <property type="component" value="Unassembled WGS sequence"/>
</dbReference>